<sequence length="228" mass="26186">MDTKITTSPTRLDVESVEEELERVGGVRALGWLIENRQVYVEVHEETPVGPNVVRKSIMFDHKTVNVTLQAQQVSFGLWSCAHLQQFALLGHVILAELAETFYPLFRYDGRLIASCRLPESGLKRASFCWHHFDSPLYQLRHIVLFYSRNLKDPNYRLIIAKVLTIALLEGTLTYVKEFIPDFNMLRHRTGPAGATSTSVSQDFGTTGHLREFHKLESTRQPSIYYLY</sequence>
<reference evidence="1" key="1">
    <citation type="submission" date="2018-11" db="EMBL/GenBank/DDBJ databases">
        <authorList>
            <consortium name="Pathogen Informatics"/>
        </authorList>
    </citation>
    <scope>NUCLEOTIDE SEQUENCE</scope>
</reference>
<keyword evidence="2" id="KW-1185">Reference proteome</keyword>
<name>A0A448XGH2_9PLAT</name>
<accession>A0A448XGH2</accession>
<evidence type="ECO:0000313" key="2">
    <source>
        <dbReference type="Proteomes" id="UP000784294"/>
    </source>
</evidence>
<dbReference type="Proteomes" id="UP000784294">
    <property type="component" value="Unassembled WGS sequence"/>
</dbReference>
<comment type="caution">
    <text evidence="1">The sequence shown here is derived from an EMBL/GenBank/DDBJ whole genome shotgun (WGS) entry which is preliminary data.</text>
</comment>
<evidence type="ECO:0000313" key="1">
    <source>
        <dbReference type="EMBL" id="VEL35939.1"/>
    </source>
</evidence>
<dbReference type="AlphaFoldDB" id="A0A448XGH2"/>
<gene>
    <name evidence="1" type="ORF">PXEA_LOCUS29379</name>
</gene>
<protein>
    <submittedName>
        <fullName evidence="1">Uncharacterized protein</fullName>
    </submittedName>
</protein>
<organism evidence="1 2">
    <name type="scientific">Protopolystoma xenopodis</name>
    <dbReference type="NCBI Taxonomy" id="117903"/>
    <lineage>
        <taxon>Eukaryota</taxon>
        <taxon>Metazoa</taxon>
        <taxon>Spiralia</taxon>
        <taxon>Lophotrochozoa</taxon>
        <taxon>Platyhelminthes</taxon>
        <taxon>Monogenea</taxon>
        <taxon>Polyopisthocotylea</taxon>
        <taxon>Polystomatidea</taxon>
        <taxon>Polystomatidae</taxon>
        <taxon>Protopolystoma</taxon>
    </lineage>
</organism>
<dbReference type="EMBL" id="CAAALY010251061">
    <property type="protein sequence ID" value="VEL35939.1"/>
    <property type="molecule type" value="Genomic_DNA"/>
</dbReference>
<proteinExistence type="predicted"/>